<feature type="compositionally biased region" description="Polar residues" evidence="10">
    <location>
        <begin position="179"/>
        <end position="189"/>
    </location>
</feature>
<evidence type="ECO:0000313" key="12">
    <source>
        <dbReference type="EMBL" id="CAG6755630.1"/>
    </source>
</evidence>
<dbReference type="GO" id="GO:0005634">
    <property type="term" value="C:nucleus"/>
    <property type="evidence" value="ECO:0007669"/>
    <property type="project" value="UniProtKB-SubCell"/>
</dbReference>
<dbReference type="AlphaFoldDB" id="A0A8D8ZXW5"/>
<dbReference type="InterPro" id="IPR013087">
    <property type="entry name" value="Znf_C2H2_type"/>
</dbReference>
<keyword evidence="7" id="KW-0539">Nucleus</keyword>
<organism evidence="12">
    <name type="scientific">Cacopsylla melanoneura</name>
    <dbReference type="NCBI Taxonomy" id="428564"/>
    <lineage>
        <taxon>Eukaryota</taxon>
        <taxon>Metazoa</taxon>
        <taxon>Ecdysozoa</taxon>
        <taxon>Arthropoda</taxon>
        <taxon>Hexapoda</taxon>
        <taxon>Insecta</taxon>
        <taxon>Pterygota</taxon>
        <taxon>Neoptera</taxon>
        <taxon>Paraneoptera</taxon>
        <taxon>Hemiptera</taxon>
        <taxon>Sternorrhyncha</taxon>
        <taxon>Psylloidea</taxon>
        <taxon>Psyllidae</taxon>
        <taxon>Psyllinae</taxon>
        <taxon>Cacopsylla</taxon>
    </lineage>
</organism>
<dbReference type="GO" id="GO:0008270">
    <property type="term" value="F:zinc ion binding"/>
    <property type="evidence" value="ECO:0007669"/>
    <property type="project" value="UniProtKB-KW"/>
</dbReference>
<evidence type="ECO:0000259" key="11">
    <source>
        <dbReference type="PROSITE" id="PS50157"/>
    </source>
</evidence>
<keyword evidence="6" id="KW-0238">DNA-binding</keyword>
<dbReference type="SUPFAM" id="SSF57667">
    <property type="entry name" value="beta-beta-alpha zinc fingers"/>
    <property type="match status" value="2"/>
</dbReference>
<keyword evidence="2" id="KW-0479">Metal-binding</keyword>
<sequence>MGDDGGYGDSSGGNGGGNWGSNNNYADNYNNYSYGNDTNDFSNKYSSYNDSKEDKYSAYSDSKNEESRVYSMVKQYESSKPNDEVTPKYDDTRANFAESPRSEQISTSTPTQENNTSNPTSDVATAAASSPVVSSESHSYSSKTEKPQESKKEEKDNEFGDEDDDDDDDDVDDDDPWNNVDQGQANSKSTKTHRKRSTSKVTESRTLKIKIKTEADESKSWNVKAHQLTDPDVKIKVEAGQEIAEDTSDEESNDNNEGATIRKTSFKNIISKYVGYNIDDLNTIDKNRARRVSTNEDTDASTKKKRGRNKSKEASEETGEEKAKTDKKKPKKVSLLTLEELDEKRKEHEIMTLERKRKKLAKRESKKKNIDLNKKPSDMDNIFASLDEMESSEEEDEGNDEDWDEIHLGMFSLYEYKCRVCDWKLNSYDKLLRHIKSDHGGYETSSLCSHCGYYSKNRSTLKNHVRVEHGENQAKRKEKKICDICSAEVVHLAIHKKHSHSGTYHVCPHCGKKFTRKAELQLHIKGIHMKHQLEKTCSCMQSCRVHFFVLDDEMTCSCMQSSLVCVG</sequence>
<evidence type="ECO:0000256" key="7">
    <source>
        <dbReference type="ARBA" id="ARBA00023242"/>
    </source>
</evidence>
<feature type="compositionally biased region" description="Low complexity" evidence="10">
    <location>
        <begin position="121"/>
        <end position="142"/>
    </location>
</feature>
<feature type="region of interest" description="Disordered" evidence="10">
    <location>
        <begin position="280"/>
        <end position="331"/>
    </location>
</feature>
<dbReference type="EMBL" id="HBUF01542620">
    <property type="protein sequence ID" value="CAG6755630.1"/>
    <property type="molecule type" value="Transcribed_RNA"/>
</dbReference>
<evidence type="ECO:0000256" key="1">
    <source>
        <dbReference type="ARBA" id="ARBA00004123"/>
    </source>
</evidence>
<evidence type="ECO:0000256" key="5">
    <source>
        <dbReference type="ARBA" id="ARBA00022833"/>
    </source>
</evidence>
<evidence type="ECO:0000256" key="2">
    <source>
        <dbReference type="ARBA" id="ARBA00022723"/>
    </source>
</evidence>
<dbReference type="PROSITE" id="PS00028">
    <property type="entry name" value="ZINC_FINGER_C2H2_1"/>
    <property type="match status" value="2"/>
</dbReference>
<keyword evidence="4 9" id="KW-0863">Zinc-finger</keyword>
<reference evidence="12" key="1">
    <citation type="submission" date="2021-05" db="EMBL/GenBank/DDBJ databases">
        <authorList>
            <person name="Alioto T."/>
            <person name="Alioto T."/>
            <person name="Gomez Garrido J."/>
        </authorList>
    </citation>
    <scope>NUCLEOTIDE SEQUENCE</scope>
</reference>
<feature type="compositionally biased region" description="Basic and acidic residues" evidence="10">
    <location>
        <begin position="80"/>
        <end position="93"/>
    </location>
</feature>
<feature type="compositionally biased region" description="Polar residues" evidence="10">
    <location>
        <begin position="255"/>
        <end position="264"/>
    </location>
</feature>
<evidence type="ECO:0000256" key="4">
    <source>
        <dbReference type="ARBA" id="ARBA00022771"/>
    </source>
</evidence>
<comment type="subcellular location">
    <subcellularLocation>
        <location evidence="1">Nucleus</location>
    </subcellularLocation>
</comment>
<protein>
    <submittedName>
        <fullName evidence="12">Transcriptional repressor CTCF</fullName>
    </submittedName>
</protein>
<feature type="domain" description="C2H2-type" evidence="11">
    <location>
        <begin position="416"/>
        <end position="444"/>
    </location>
</feature>
<feature type="region of interest" description="Disordered" evidence="10">
    <location>
        <begin position="1"/>
        <end position="205"/>
    </location>
</feature>
<evidence type="ECO:0000256" key="9">
    <source>
        <dbReference type="PROSITE-ProRule" id="PRU00042"/>
    </source>
</evidence>
<feature type="compositionally biased region" description="Low complexity" evidence="10">
    <location>
        <begin position="20"/>
        <end position="40"/>
    </location>
</feature>
<feature type="compositionally biased region" description="Polar residues" evidence="10">
    <location>
        <begin position="102"/>
        <end position="120"/>
    </location>
</feature>
<feature type="compositionally biased region" description="Acidic residues" evidence="10">
    <location>
        <begin position="243"/>
        <end position="254"/>
    </location>
</feature>
<feature type="compositionally biased region" description="Basic and acidic residues" evidence="10">
    <location>
        <begin position="310"/>
        <end position="324"/>
    </location>
</feature>
<proteinExistence type="inferred from homology"/>
<feature type="compositionally biased region" description="Basic and acidic residues" evidence="10">
    <location>
        <begin position="50"/>
        <end position="68"/>
    </location>
</feature>
<feature type="compositionally biased region" description="Acidic residues" evidence="10">
    <location>
        <begin position="159"/>
        <end position="176"/>
    </location>
</feature>
<dbReference type="InterPro" id="IPR036236">
    <property type="entry name" value="Znf_C2H2_sf"/>
</dbReference>
<name>A0A8D8ZXW5_9HEMI</name>
<dbReference type="PANTHER" id="PTHR24388:SF54">
    <property type="entry name" value="PROTEIN ESCARGOT"/>
    <property type="match status" value="1"/>
</dbReference>
<dbReference type="PROSITE" id="PS50157">
    <property type="entry name" value="ZINC_FINGER_C2H2_2"/>
    <property type="match status" value="3"/>
</dbReference>
<feature type="region of interest" description="Disordered" evidence="10">
    <location>
        <begin position="233"/>
        <end position="264"/>
    </location>
</feature>
<evidence type="ECO:0000256" key="8">
    <source>
        <dbReference type="ARBA" id="ARBA00037948"/>
    </source>
</evidence>
<dbReference type="PANTHER" id="PTHR24388">
    <property type="entry name" value="ZINC FINGER PROTEIN"/>
    <property type="match status" value="1"/>
</dbReference>
<dbReference type="InterPro" id="IPR050527">
    <property type="entry name" value="Snail/Krueppel_Znf"/>
</dbReference>
<dbReference type="GO" id="GO:0000978">
    <property type="term" value="F:RNA polymerase II cis-regulatory region sequence-specific DNA binding"/>
    <property type="evidence" value="ECO:0007669"/>
    <property type="project" value="TreeGrafter"/>
</dbReference>
<feature type="compositionally biased region" description="Basic residues" evidence="10">
    <location>
        <begin position="355"/>
        <end position="366"/>
    </location>
</feature>
<dbReference type="GO" id="GO:0000981">
    <property type="term" value="F:DNA-binding transcription factor activity, RNA polymerase II-specific"/>
    <property type="evidence" value="ECO:0007669"/>
    <property type="project" value="TreeGrafter"/>
</dbReference>
<evidence type="ECO:0000256" key="10">
    <source>
        <dbReference type="SAM" id="MobiDB-lite"/>
    </source>
</evidence>
<evidence type="ECO:0000256" key="3">
    <source>
        <dbReference type="ARBA" id="ARBA00022737"/>
    </source>
</evidence>
<keyword evidence="5" id="KW-0862">Zinc</keyword>
<dbReference type="Gene3D" id="3.30.160.60">
    <property type="entry name" value="Classic Zinc Finger"/>
    <property type="match status" value="2"/>
</dbReference>
<feature type="domain" description="C2H2-type" evidence="11">
    <location>
        <begin position="505"/>
        <end position="536"/>
    </location>
</feature>
<feature type="compositionally biased region" description="Gly residues" evidence="10">
    <location>
        <begin position="1"/>
        <end position="19"/>
    </location>
</feature>
<evidence type="ECO:0000256" key="6">
    <source>
        <dbReference type="ARBA" id="ARBA00023125"/>
    </source>
</evidence>
<dbReference type="Pfam" id="PF00096">
    <property type="entry name" value="zf-C2H2"/>
    <property type="match status" value="1"/>
</dbReference>
<dbReference type="SMART" id="SM00355">
    <property type="entry name" value="ZnF_C2H2"/>
    <property type="match status" value="4"/>
</dbReference>
<feature type="compositionally biased region" description="Basic and acidic residues" evidence="10">
    <location>
        <begin position="367"/>
        <end position="378"/>
    </location>
</feature>
<accession>A0A8D8ZXW5</accession>
<feature type="region of interest" description="Disordered" evidence="10">
    <location>
        <begin position="354"/>
        <end position="378"/>
    </location>
</feature>
<feature type="domain" description="C2H2-type" evidence="11">
    <location>
        <begin position="446"/>
        <end position="473"/>
    </location>
</feature>
<keyword evidence="3" id="KW-0677">Repeat</keyword>
<comment type="similarity">
    <text evidence="8">Belongs to the snail C2H2-type zinc-finger protein family.</text>
</comment>
<feature type="compositionally biased region" description="Basic and acidic residues" evidence="10">
    <location>
        <begin position="143"/>
        <end position="158"/>
    </location>
</feature>